<dbReference type="CDD" id="cd09917">
    <property type="entry name" value="F-box_SF"/>
    <property type="match status" value="1"/>
</dbReference>
<evidence type="ECO:0000259" key="2">
    <source>
        <dbReference type="PROSITE" id="PS50181"/>
    </source>
</evidence>
<proteinExistence type="predicted"/>
<dbReference type="InterPro" id="IPR001810">
    <property type="entry name" value="F-box_dom"/>
</dbReference>
<evidence type="ECO:0000313" key="3">
    <source>
        <dbReference type="EMBL" id="RMX54673.1"/>
    </source>
</evidence>
<name>A0A3M6ULV9_POCDA</name>
<dbReference type="SUPFAM" id="SSF81383">
    <property type="entry name" value="F-box domain"/>
    <property type="match status" value="1"/>
</dbReference>
<protein>
    <recommendedName>
        <fullName evidence="2">F-box domain-containing protein</fullName>
    </recommendedName>
</protein>
<dbReference type="AlphaFoldDB" id="A0A3M6ULV9"/>
<dbReference type="Gene3D" id="1.20.1280.50">
    <property type="match status" value="1"/>
</dbReference>
<evidence type="ECO:0000313" key="4">
    <source>
        <dbReference type="Proteomes" id="UP000275408"/>
    </source>
</evidence>
<dbReference type="PROSITE" id="PS50181">
    <property type="entry name" value="FBOX"/>
    <property type="match status" value="1"/>
</dbReference>
<feature type="domain" description="F-box" evidence="2">
    <location>
        <begin position="2"/>
        <end position="48"/>
    </location>
</feature>
<sequence length="275" mass="31142">MTSNLPSLPSEVIEKIVAFLPLPDVCICMLVCKEWKEMFSSEQFSKNYVLNHYNFDDEEQPSGHLYAWSDPEEWFHYWDDNEDNSNVWVFSNPPKRWKCGIVHLASYSLVSDKQLKYKSFLRAVYILSRIKKAAEELGLDCGAWANEGSGLIETCLFPWDKDSLPTATDIISLYGFNPEMQKNPLVRGEGEDKDSGDESSDDEEDGGCVRWKSLSTSYDVDVKKAHAFFDWMKEIFSPYIQIGIGCDAMNPVPCFILAKLAPGWVGGLLSSLALT</sequence>
<dbReference type="SMART" id="SM00256">
    <property type="entry name" value="FBOX"/>
    <property type="match status" value="1"/>
</dbReference>
<gene>
    <name evidence="3" type="ORF">pdam_00009344</name>
</gene>
<feature type="region of interest" description="Disordered" evidence="1">
    <location>
        <begin position="182"/>
        <end position="208"/>
    </location>
</feature>
<reference evidence="3 4" key="1">
    <citation type="journal article" date="2018" name="Sci. Rep.">
        <title>Comparative analysis of the Pocillopora damicornis genome highlights role of immune system in coral evolution.</title>
        <authorList>
            <person name="Cunning R."/>
            <person name="Bay R.A."/>
            <person name="Gillette P."/>
            <person name="Baker A.C."/>
            <person name="Traylor-Knowles N."/>
        </authorList>
    </citation>
    <scope>NUCLEOTIDE SEQUENCE [LARGE SCALE GENOMIC DNA]</scope>
    <source>
        <strain evidence="3">RSMAS</strain>
        <tissue evidence="3">Whole animal</tissue>
    </source>
</reference>
<comment type="caution">
    <text evidence="3">The sequence shown here is derived from an EMBL/GenBank/DDBJ whole genome shotgun (WGS) entry which is preliminary data.</text>
</comment>
<dbReference type="OrthoDB" id="5982475at2759"/>
<dbReference type="EMBL" id="RCHS01001219">
    <property type="protein sequence ID" value="RMX54673.1"/>
    <property type="molecule type" value="Genomic_DNA"/>
</dbReference>
<evidence type="ECO:0000256" key="1">
    <source>
        <dbReference type="SAM" id="MobiDB-lite"/>
    </source>
</evidence>
<dbReference type="Pfam" id="PF00646">
    <property type="entry name" value="F-box"/>
    <property type="match status" value="1"/>
</dbReference>
<accession>A0A3M6ULV9</accession>
<dbReference type="OMA" id="CKEWKEM"/>
<organism evidence="3 4">
    <name type="scientific">Pocillopora damicornis</name>
    <name type="common">Cauliflower coral</name>
    <name type="synonym">Millepora damicornis</name>
    <dbReference type="NCBI Taxonomy" id="46731"/>
    <lineage>
        <taxon>Eukaryota</taxon>
        <taxon>Metazoa</taxon>
        <taxon>Cnidaria</taxon>
        <taxon>Anthozoa</taxon>
        <taxon>Hexacorallia</taxon>
        <taxon>Scleractinia</taxon>
        <taxon>Astrocoeniina</taxon>
        <taxon>Pocilloporidae</taxon>
        <taxon>Pocillopora</taxon>
    </lineage>
</organism>
<keyword evidence="4" id="KW-1185">Reference proteome</keyword>
<dbReference type="Proteomes" id="UP000275408">
    <property type="component" value="Unassembled WGS sequence"/>
</dbReference>
<feature type="compositionally biased region" description="Acidic residues" evidence="1">
    <location>
        <begin position="191"/>
        <end position="206"/>
    </location>
</feature>
<dbReference type="InterPro" id="IPR036047">
    <property type="entry name" value="F-box-like_dom_sf"/>
</dbReference>